<evidence type="ECO:0000313" key="4">
    <source>
        <dbReference type="Proteomes" id="UP000318667"/>
    </source>
</evidence>
<dbReference type="PANTHER" id="PTHR12121:SF36">
    <property type="entry name" value="ENDONUCLEASE_EXONUCLEASE_PHOSPHATASE DOMAIN-CONTAINING PROTEIN"/>
    <property type="match status" value="1"/>
</dbReference>
<dbReference type="Gene3D" id="3.60.10.10">
    <property type="entry name" value="Endonuclease/exonuclease/phosphatase"/>
    <property type="match status" value="1"/>
</dbReference>
<dbReference type="EMBL" id="VLKI01000002">
    <property type="protein sequence ID" value="TWH89625.1"/>
    <property type="molecule type" value="Genomic_DNA"/>
</dbReference>
<dbReference type="SUPFAM" id="SSF56219">
    <property type="entry name" value="DNase I-like"/>
    <property type="match status" value="1"/>
</dbReference>
<evidence type="ECO:0000313" key="3">
    <source>
        <dbReference type="EMBL" id="TWH89625.1"/>
    </source>
</evidence>
<sequence>MKKVFKPVLLLSFVLLLLGNLLPGTTETSASSQEGQASVMDLRVMTYNLRYKNNSDPSPHTWEERRPTIRQVINNEKPDIFGTQEAIYEQIKGLDEDLPQYEWIGEGREGGSKGEFMAVFYDKNRFSPIEYDHFWLSDTPDVIGSTSWGNTIPRMVTWVKFHDKKSGQPFYFVNTHFDHRSQEAREKSAALIVEKIKEFNPELPILVTGDFNANPGTKPHQILTAEGAFADLWNTAETRINEDLGTFNGFDNPTGGGPNNRIDWILSKGNVTAETIEIVDFQKNGQFPSDHYPVIADVTLQ</sequence>
<dbReference type="Pfam" id="PF03372">
    <property type="entry name" value="Exo_endo_phos"/>
    <property type="match status" value="1"/>
</dbReference>
<keyword evidence="3" id="KW-0255">Endonuclease</keyword>
<dbReference type="AlphaFoldDB" id="A0A562K325"/>
<evidence type="ECO:0000259" key="2">
    <source>
        <dbReference type="Pfam" id="PF03372"/>
    </source>
</evidence>
<proteinExistence type="predicted"/>
<dbReference type="GO" id="GO:0004519">
    <property type="term" value="F:endonuclease activity"/>
    <property type="evidence" value="ECO:0007669"/>
    <property type="project" value="UniProtKB-KW"/>
</dbReference>
<keyword evidence="1" id="KW-0732">Signal</keyword>
<dbReference type="PANTHER" id="PTHR12121">
    <property type="entry name" value="CARBON CATABOLITE REPRESSOR PROTEIN 4"/>
    <property type="match status" value="1"/>
</dbReference>
<dbReference type="GO" id="GO:0000175">
    <property type="term" value="F:3'-5'-RNA exonuclease activity"/>
    <property type="evidence" value="ECO:0007669"/>
    <property type="project" value="TreeGrafter"/>
</dbReference>
<reference evidence="3 4" key="1">
    <citation type="journal article" date="2015" name="Stand. Genomic Sci.">
        <title>Genomic Encyclopedia of Bacterial and Archaeal Type Strains, Phase III: the genomes of soil and plant-associated and newly described type strains.</title>
        <authorList>
            <person name="Whitman W.B."/>
            <person name="Woyke T."/>
            <person name="Klenk H.P."/>
            <person name="Zhou Y."/>
            <person name="Lilburn T.G."/>
            <person name="Beck B.J."/>
            <person name="De Vos P."/>
            <person name="Vandamme P."/>
            <person name="Eisen J.A."/>
            <person name="Garrity G."/>
            <person name="Hugenholtz P."/>
            <person name="Kyrpides N.C."/>
        </authorList>
    </citation>
    <scope>NUCLEOTIDE SEQUENCE [LARGE SCALE GENOMIC DNA]</scope>
    <source>
        <strain evidence="3 4">CGMCC 1.10115</strain>
    </source>
</reference>
<feature type="domain" description="Endonuclease/exonuclease/phosphatase" evidence="2">
    <location>
        <begin position="45"/>
        <end position="291"/>
    </location>
</feature>
<dbReference type="InterPro" id="IPR036691">
    <property type="entry name" value="Endo/exonu/phosph_ase_sf"/>
</dbReference>
<accession>A0A562K325</accession>
<dbReference type="RefSeq" id="WP_199749377.1">
    <property type="nucleotide sequence ID" value="NZ_CBCSDC010000011.1"/>
</dbReference>
<dbReference type="GeneID" id="65402137"/>
<evidence type="ECO:0000256" key="1">
    <source>
        <dbReference type="SAM" id="SignalP"/>
    </source>
</evidence>
<organism evidence="3 4">
    <name type="scientific">Cytobacillus oceanisediminis</name>
    <dbReference type="NCBI Taxonomy" id="665099"/>
    <lineage>
        <taxon>Bacteria</taxon>
        <taxon>Bacillati</taxon>
        <taxon>Bacillota</taxon>
        <taxon>Bacilli</taxon>
        <taxon>Bacillales</taxon>
        <taxon>Bacillaceae</taxon>
        <taxon>Cytobacillus</taxon>
    </lineage>
</organism>
<dbReference type="CDD" id="cd09083">
    <property type="entry name" value="EEP-1"/>
    <property type="match status" value="1"/>
</dbReference>
<keyword evidence="3" id="KW-0269">Exonuclease</keyword>
<keyword evidence="3" id="KW-0378">Hydrolase</keyword>
<keyword evidence="4" id="KW-1185">Reference proteome</keyword>
<dbReference type="Proteomes" id="UP000318667">
    <property type="component" value="Unassembled WGS sequence"/>
</dbReference>
<feature type="signal peptide" evidence="1">
    <location>
        <begin position="1"/>
        <end position="23"/>
    </location>
</feature>
<name>A0A562K325_9BACI</name>
<protein>
    <submittedName>
        <fullName evidence="3">Endonuclease/exonuclease/phosphatase family metal-dependent hydrolase</fullName>
    </submittedName>
</protein>
<feature type="chain" id="PRO_5039553621" evidence="1">
    <location>
        <begin position="24"/>
        <end position="301"/>
    </location>
</feature>
<dbReference type="InterPro" id="IPR005135">
    <property type="entry name" value="Endo/exonuclease/phosphatase"/>
</dbReference>
<comment type="caution">
    <text evidence="3">The sequence shown here is derived from an EMBL/GenBank/DDBJ whole genome shotgun (WGS) entry which is preliminary data.</text>
</comment>
<gene>
    <name evidence="3" type="ORF">IQ19_00866</name>
</gene>
<keyword evidence="3" id="KW-0540">Nuclease</keyword>
<dbReference type="InterPro" id="IPR050410">
    <property type="entry name" value="CCR4/nocturin_mRNA_transcr"/>
</dbReference>